<keyword evidence="2 5" id="KW-0378">Hydrolase</keyword>
<reference evidence="6" key="1">
    <citation type="journal article" date="2019" name="Int. J. Syst. Evol. Microbiol.">
        <title>The Global Catalogue of Microorganisms (GCM) 10K type strain sequencing project: providing services to taxonomists for standard genome sequencing and annotation.</title>
        <authorList>
            <consortium name="The Broad Institute Genomics Platform"/>
            <consortium name="The Broad Institute Genome Sequencing Center for Infectious Disease"/>
            <person name="Wu L."/>
            <person name="Ma J."/>
        </authorList>
    </citation>
    <scope>NUCLEOTIDE SEQUENCE [LARGE SCALE GENOMIC DNA]</scope>
    <source>
        <strain evidence="6">JCM 31890</strain>
    </source>
</reference>
<dbReference type="RefSeq" id="WP_345062276.1">
    <property type="nucleotide sequence ID" value="NZ_BAABEX010000007.1"/>
</dbReference>
<evidence type="ECO:0000313" key="5">
    <source>
        <dbReference type="EMBL" id="GAA4422091.1"/>
    </source>
</evidence>
<dbReference type="Pfam" id="PF13419">
    <property type="entry name" value="HAD_2"/>
    <property type="match status" value="1"/>
</dbReference>
<dbReference type="GO" id="GO:0016787">
    <property type="term" value="F:hydrolase activity"/>
    <property type="evidence" value="ECO:0007669"/>
    <property type="project" value="UniProtKB-KW"/>
</dbReference>
<keyword evidence="4" id="KW-0119">Carbohydrate metabolism</keyword>
<protein>
    <submittedName>
        <fullName evidence="5">HAD-IA family hydrolase</fullName>
    </submittedName>
</protein>
<dbReference type="InterPro" id="IPR036412">
    <property type="entry name" value="HAD-like_sf"/>
</dbReference>
<dbReference type="Gene3D" id="1.10.150.240">
    <property type="entry name" value="Putative phosphatase, domain 2"/>
    <property type="match status" value="1"/>
</dbReference>
<dbReference type="PANTHER" id="PTHR43434:SF23">
    <property type="entry name" value="PHOSPHOGLYCOLATE PHOSPHATASE"/>
    <property type="match status" value="1"/>
</dbReference>
<dbReference type="InterPro" id="IPR023198">
    <property type="entry name" value="PGP-like_dom2"/>
</dbReference>
<dbReference type="Proteomes" id="UP001501788">
    <property type="component" value="Unassembled WGS sequence"/>
</dbReference>
<dbReference type="InterPro" id="IPR050155">
    <property type="entry name" value="HAD-like_hydrolase_sf"/>
</dbReference>
<evidence type="ECO:0000256" key="4">
    <source>
        <dbReference type="ARBA" id="ARBA00023277"/>
    </source>
</evidence>
<gene>
    <name evidence="5" type="ORF">GCM10023090_12520</name>
</gene>
<name>A0ABP8L3L8_9BURK</name>
<comment type="caution">
    <text evidence="5">The sequence shown here is derived from an EMBL/GenBank/DDBJ whole genome shotgun (WGS) entry which is preliminary data.</text>
</comment>
<keyword evidence="1" id="KW-0479">Metal-binding</keyword>
<dbReference type="InterPro" id="IPR023214">
    <property type="entry name" value="HAD_sf"/>
</dbReference>
<evidence type="ECO:0000256" key="1">
    <source>
        <dbReference type="ARBA" id="ARBA00022723"/>
    </source>
</evidence>
<keyword evidence="3" id="KW-0460">Magnesium</keyword>
<dbReference type="SFLD" id="SFLDG01129">
    <property type="entry name" value="C1.5:_HAD__Beta-PGM__Phosphata"/>
    <property type="match status" value="1"/>
</dbReference>
<organism evidence="5 6">
    <name type="scientific">Acidovorax lacteus</name>
    <dbReference type="NCBI Taxonomy" id="1924988"/>
    <lineage>
        <taxon>Bacteria</taxon>
        <taxon>Pseudomonadati</taxon>
        <taxon>Pseudomonadota</taxon>
        <taxon>Betaproteobacteria</taxon>
        <taxon>Burkholderiales</taxon>
        <taxon>Comamonadaceae</taxon>
        <taxon>Acidovorax</taxon>
    </lineage>
</organism>
<dbReference type="Gene3D" id="3.40.50.1000">
    <property type="entry name" value="HAD superfamily/HAD-like"/>
    <property type="match status" value="1"/>
</dbReference>
<evidence type="ECO:0000256" key="3">
    <source>
        <dbReference type="ARBA" id="ARBA00022842"/>
    </source>
</evidence>
<dbReference type="EMBL" id="BAABEX010000007">
    <property type="protein sequence ID" value="GAA4422091.1"/>
    <property type="molecule type" value="Genomic_DNA"/>
</dbReference>
<proteinExistence type="predicted"/>
<dbReference type="InterPro" id="IPR041492">
    <property type="entry name" value="HAD_2"/>
</dbReference>
<keyword evidence="6" id="KW-1185">Reference proteome</keyword>
<dbReference type="SUPFAM" id="SSF56784">
    <property type="entry name" value="HAD-like"/>
    <property type="match status" value="1"/>
</dbReference>
<sequence>MNTARPAAVLFDLDGTLLDSAPDLGAAADSLRTRRGLSNLPLEHYRPAAGAGARGLLKVAFGIEQDHPDFAGLRDEFFSAYENRLTVNTRPFEGIIEVLHALQRHGTPWGVVTNKARRFAEPLTRSISGFDGLSVLVCGDTTPYSKPHPAPLLEAARVLGTPAEACWYVGDDLRDMQAAAAAGMYGVAAAYGYVSNPDDTQHWPAKKRINQPIDLLKLLSIA</sequence>
<evidence type="ECO:0000256" key="2">
    <source>
        <dbReference type="ARBA" id="ARBA00022801"/>
    </source>
</evidence>
<dbReference type="SFLD" id="SFLDS00003">
    <property type="entry name" value="Haloacid_Dehalogenase"/>
    <property type="match status" value="1"/>
</dbReference>
<accession>A0ABP8L3L8</accession>
<dbReference type="NCBIfam" id="TIGR01549">
    <property type="entry name" value="HAD-SF-IA-v1"/>
    <property type="match status" value="1"/>
</dbReference>
<evidence type="ECO:0000313" key="6">
    <source>
        <dbReference type="Proteomes" id="UP001501788"/>
    </source>
</evidence>
<dbReference type="InterPro" id="IPR006439">
    <property type="entry name" value="HAD-SF_hydro_IA"/>
</dbReference>
<dbReference type="PANTHER" id="PTHR43434">
    <property type="entry name" value="PHOSPHOGLYCOLATE PHOSPHATASE"/>
    <property type="match status" value="1"/>
</dbReference>